<dbReference type="PANTHER" id="PTHR30041">
    <property type="entry name" value="ARSENATE REDUCTASE"/>
    <property type="match status" value="1"/>
</dbReference>
<evidence type="ECO:0000313" key="5">
    <source>
        <dbReference type="EMBL" id="MBE8716958.1"/>
    </source>
</evidence>
<protein>
    <recommendedName>
        <fullName evidence="4">Arsenate reductase</fullName>
        <ecNumber evidence="4">1.20.4.1</ecNumber>
    </recommendedName>
</protein>
<comment type="similarity">
    <text evidence="1 3 4">Belongs to the ArsC family.</text>
</comment>
<dbReference type="RefSeq" id="WP_193908433.1">
    <property type="nucleotide sequence ID" value="NZ_PRDL01000001.1"/>
</dbReference>
<keyword evidence="6" id="KW-1185">Reference proteome</keyword>
<comment type="caution">
    <text evidence="5">The sequence shown here is derived from an EMBL/GenBank/DDBJ whole genome shotgun (WGS) entry which is preliminary data.</text>
</comment>
<organism evidence="5 6">
    <name type="scientific">Cellvibrio polysaccharolyticus</name>
    <dbReference type="NCBI Taxonomy" id="2082724"/>
    <lineage>
        <taxon>Bacteria</taxon>
        <taxon>Pseudomonadati</taxon>
        <taxon>Pseudomonadota</taxon>
        <taxon>Gammaproteobacteria</taxon>
        <taxon>Cellvibrionales</taxon>
        <taxon>Cellvibrionaceae</taxon>
        <taxon>Cellvibrio</taxon>
    </lineage>
</organism>
<dbReference type="InterPro" id="IPR036249">
    <property type="entry name" value="Thioredoxin-like_sf"/>
</dbReference>
<dbReference type="InterPro" id="IPR006660">
    <property type="entry name" value="Arsenate_reductase-like"/>
</dbReference>
<dbReference type="Pfam" id="PF03960">
    <property type="entry name" value="ArsC"/>
    <property type="match status" value="1"/>
</dbReference>
<evidence type="ECO:0000256" key="1">
    <source>
        <dbReference type="ARBA" id="ARBA00007198"/>
    </source>
</evidence>
<accession>A0A928V359</accession>
<sequence length="115" mass="13212">MMTLFHNPRCSKSREALALLRKNNIEPVIRLYIDNPPDATELRTLLKKLKIPARNLLRKGEADYKTLELHNEALSEEQLIETMVTHPKLIERPIAIAKNRAVIGRPPENVLNLID</sequence>
<dbReference type="Proteomes" id="UP000652567">
    <property type="component" value="Unassembled WGS sequence"/>
</dbReference>
<dbReference type="PANTHER" id="PTHR30041:SF4">
    <property type="entry name" value="ARSENATE REDUCTASE"/>
    <property type="match status" value="1"/>
</dbReference>
<evidence type="ECO:0000256" key="2">
    <source>
        <dbReference type="ARBA" id="ARBA00023002"/>
    </source>
</evidence>
<evidence type="ECO:0000313" key="6">
    <source>
        <dbReference type="Proteomes" id="UP000652567"/>
    </source>
</evidence>
<evidence type="ECO:0000256" key="3">
    <source>
        <dbReference type="PROSITE-ProRule" id="PRU01282"/>
    </source>
</evidence>
<dbReference type="CDD" id="cd03034">
    <property type="entry name" value="ArsC_ArsC"/>
    <property type="match status" value="1"/>
</dbReference>
<dbReference type="SUPFAM" id="SSF52833">
    <property type="entry name" value="Thioredoxin-like"/>
    <property type="match status" value="1"/>
</dbReference>
<dbReference type="InterPro" id="IPR006659">
    <property type="entry name" value="Arsenate_reductase"/>
</dbReference>
<gene>
    <name evidence="5" type="primary">arsC</name>
    <name evidence="5" type="ORF">C4F51_07105</name>
</gene>
<evidence type="ECO:0000256" key="4">
    <source>
        <dbReference type="RuleBase" id="RU362029"/>
    </source>
</evidence>
<keyword evidence="2 4" id="KW-0560">Oxidoreductase</keyword>
<dbReference type="AlphaFoldDB" id="A0A928V359"/>
<dbReference type="EC" id="1.20.4.1" evidence="4"/>
<comment type="catalytic activity">
    <reaction evidence="4">
        <text>[glutaredoxin]-dithiol + arsenate + glutathione + H(+) = glutathionyl-S-S-[glutaredoxin] + arsenite + H2O</text>
        <dbReference type="Rhea" id="RHEA:22016"/>
        <dbReference type="Rhea" id="RHEA-COMP:10729"/>
        <dbReference type="Rhea" id="RHEA-COMP:17668"/>
        <dbReference type="ChEBI" id="CHEBI:15377"/>
        <dbReference type="ChEBI" id="CHEBI:15378"/>
        <dbReference type="ChEBI" id="CHEBI:29242"/>
        <dbReference type="ChEBI" id="CHEBI:29950"/>
        <dbReference type="ChEBI" id="CHEBI:48597"/>
        <dbReference type="ChEBI" id="CHEBI:57925"/>
        <dbReference type="ChEBI" id="CHEBI:146199"/>
        <dbReference type="EC" id="1.20.4.1"/>
    </reaction>
</comment>
<dbReference type="NCBIfam" id="TIGR00014">
    <property type="entry name" value="arsC"/>
    <property type="match status" value="1"/>
</dbReference>
<proteinExistence type="inferred from homology"/>
<dbReference type="PROSITE" id="PS51353">
    <property type="entry name" value="ARSC"/>
    <property type="match status" value="1"/>
</dbReference>
<reference evidence="5" key="1">
    <citation type="submission" date="2018-07" db="EMBL/GenBank/DDBJ databases">
        <title>Genome assembly of strain Ka43.</title>
        <authorList>
            <person name="Kukolya J."/>
            <person name="Nagy I."/>
            <person name="Horvath B."/>
            <person name="Toth A."/>
        </authorList>
    </citation>
    <scope>NUCLEOTIDE SEQUENCE</scope>
    <source>
        <strain evidence="5">KB43</strain>
    </source>
</reference>
<dbReference type="GO" id="GO:0008794">
    <property type="term" value="F:arsenate reductase (glutaredoxin) activity"/>
    <property type="evidence" value="ECO:0007669"/>
    <property type="project" value="UniProtKB-UniRule"/>
</dbReference>
<dbReference type="Gene3D" id="3.40.30.10">
    <property type="entry name" value="Glutaredoxin"/>
    <property type="match status" value="1"/>
</dbReference>
<name>A0A928V359_9GAMM</name>
<dbReference type="EMBL" id="PRDL01000001">
    <property type="protein sequence ID" value="MBE8716958.1"/>
    <property type="molecule type" value="Genomic_DNA"/>
</dbReference>